<dbReference type="SUPFAM" id="SSF46689">
    <property type="entry name" value="Homeodomain-like"/>
    <property type="match status" value="1"/>
</dbReference>
<evidence type="ECO:0000256" key="1">
    <source>
        <dbReference type="SAM" id="MobiDB-lite"/>
    </source>
</evidence>
<reference evidence="2 3" key="1">
    <citation type="submission" date="2024-11" db="EMBL/GenBank/DDBJ databases">
        <title>Adaptive evolution of stress response genes in parasites aligns with host niche diversity.</title>
        <authorList>
            <person name="Hahn C."/>
            <person name="Resl P."/>
        </authorList>
    </citation>
    <scope>NUCLEOTIDE SEQUENCE [LARGE SCALE GENOMIC DNA]</scope>
    <source>
        <strain evidence="2">EGGRZ-B1_66</strain>
        <tissue evidence="2">Body</tissue>
    </source>
</reference>
<organism evidence="2 3">
    <name type="scientific">Cichlidogyrus casuarinus</name>
    <dbReference type="NCBI Taxonomy" id="1844966"/>
    <lineage>
        <taxon>Eukaryota</taxon>
        <taxon>Metazoa</taxon>
        <taxon>Spiralia</taxon>
        <taxon>Lophotrochozoa</taxon>
        <taxon>Platyhelminthes</taxon>
        <taxon>Monogenea</taxon>
        <taxon>Monopisthocotylea</taxon>
        <taxon>Dactylogyridea</taxon>
        <taxon>Ancyrocephalidae</taxon>
        <taxon>Cichlidogyrus</taxon>
    </lineage>
</organism>
<dbReference type="InterPro" id="IPR009057">
    <property type="entry name" value="Homeodomain-like_sf"/>
</dbReference>
<dbReference type="AlphaFoldDB" id="A0ABD2QF35"/>
<protein>
    <recommendedName>
        <fullName evidence="4">Resolvase HTH domain-containing protein</fullName>
    </recommendedName>
</protein>
<sequence length="112" mass="12726">MCGFRISREKFDCAKQLFEADMSQGFIMRTLGISRATVKKILKAKQYNIANMKGRSGRRRSTTPREDRSIMRSIQSNTNCSAKAIAEKSGVDIANAVMVRYRINLLKAQMKM</sequence>
<dbReference type="EMBL" id="JBJKFK010000284">
    <property type="protein sequence ID" value="KAL3318124.1"/>
    <property type="molecule type" value="Genomic_DNA"/>
</dbReference>
<evidence type="ECO:0008006" key="4">
    <source>
        <dbReference type="Google" id="ProtNLM"/>
    </source>
</evidence>
<gene>
    <name evidence="2" type="ORF">Ciccas_003211</name>
</gene>
<keyword evidence="3" id="KW-1185">Reference proteome</keyword>
<feature type="region of interest" description="Disordered" evidence="1">
    <location>
        <begin position="53"/>
        <end position="73"/>
    </location>
</feature>
<dbReference type="Gene3D" id="1.10.10.60">
    <property type="entry name" value="Homeodomain-like"/>
    <property type="match status" value="1"/>
</dbReference>
<evidence type="ECO:0000313" key="2">
    <source>
        <dbReference type="EMBL" id="KAL3318124.1"/>
    </source>
</evidence>
<evidence type="ECO:0000313" key="3">
    <source>
        <dbReference type="Proteomes" id="UP001626550"/>
    </source>
</evidence>
<name>A0ABD2QF35_9PLAT</name>
<dbReference type="Proteomes" id="UP001626550">
    <property type="component" value="Unassembled WGS sequence"/>
</dbReference>
<proteinExistence type="predicted"/>
<accession>A0ABD2QF35</accession>
<comment type="caution">
    <text evidence="2">The sequence shown here is derived from an EMBL/GenBank/DDBJ whole genome shotgun (WGS) entry which is preliminary data.</text>
</comment>